<keyword evidence="5" id="KW-1015">Disulfide bond</keyword>
<keyword evidence="1" id="KW-0001">2Fe-2S</keyword>
<organism evidence="8 9">
    <name type="scientific">Plantactinospora sonchi</name>
    <dbReference type="NCBI Taxonomy" id="1544735"/>
    <lineage>
        <taxon>Bacteria</taxon>
        <taxon>Bacillati</taxon>
        <taxon>Actinomycetota</taxon>
        <taxon>Actinomycetes</taxon>
        <taxon>Micromonosporales</taxon>
        <taxon>Micromonosporaceae</taxon>
        <taxon>Plantactinospora</taxon>
    </lineage>
</organism>
<dbReference type="PROSITE" id="PS51296">
    <property type="entry name" value="RIESKE"/>
    <property type="match status" value="1"/>
</dbReference>
<comment type="caution">
    <text evidence="8">The sequence shown here is derived from an EMBL/GenBank/DDBJ whole genome shotgun (WGS) entry which is preliminary data.</text>
</comment>
<evidence type="ECO:0000256" key="2">
    <source>
        <dbReference type="ARBA" id="ARBA00022723"/>
    </source>
</evidence>
<dbReference type="GO" id="GO:0016491">
    <property type="term" value="F:oxidoreductase activity"/>
    <property type="evidence" value="ECO:0007669"/>
    <property type="project" value="UniProtKB-KW"/>
</dbReference>
<dbReference type="SUPFAM" id="SSF50022">
    <property type="entry name" value="ISP domain"/>
    <property type="match status" value="1"/>
</dbReference>
<dbReference type="SUPFAM" id="SSF51971">
    <property type="entry name" value="Nucleotide-binding domain"/>
    <property type="match status" value="1"/>
</dbReference>
<evidence type="ECO:0000256" key="4">
    <source>
        <dbReference type="ARBA" id="ARBA00023014"/>
    </source>
</evidence>
<dbReference type="Pfam" id="PF00355">
    <property type="entry name" value="Rieske"/>
    <property type="match status" value="1"/>
</dbReference>
<dbReference type="InterPro" id="IPR006076">
    <property type="entry name" value="FAD-dep_OxRdtase"/>
</dbReference>
<sequence>MRQGSAESYWMDSTEPTSFAHLADDVEVDVAVVGGGIAGLCTAWELARAGLSVAVLEADRIAAGVTGYTTAKLTAQHGLIYAHLRSKFDEQAARWYAHSQLDAIDHVAGTVAELGIDCDLERLPAFSYLPEGKRDQIEAEVQAARLAGLPASLVTETGLPYPVGAAIRVEQQAQFHPRRYLLALAADLVRRGGRVFERTRIVDLDEGGPCRLTSEAGATVTARDVVVATHYPIFDRAGLFTRLVPHRELVVAAVIEAHQDPGGMYVTPEENTRSVRTAPYDNGRRLLIVTGESYQPGTPGVTDRLDRLATWTRDRFPVDSLAYHWAAQDNTSTDRVPYIGRLHPGTRHVYVATGFNAWGMTNGVLAGRLLAALITGENPPWSRLYDPRRLHPTVEAVPFVKAAVEVARRFVGDRIRPASHADSPDQLAPGDGAVIRIAGERRAVYRDGSGRLHAVSATCTHLGCLVAFNDEEKTWDCPCHGSRFDTRGGVLHGPATEPLRQHPIPPGEGSEPTG</sequence>
<evidence type="ECO:0000256" key="5">
    <source>
        <dbReference type="ARBA" id="ARBA00023157"/>
    </source>
</evidence>
<evidence type="ECO:0000259" key="7">
    <source>
        <dbReference type="PROSITE" id="PS51296"/>
    </source>
</evidence>
<dbReference type="EMBL" id="JAZGQK010000034">
    <property type="protein sequence ID" value="MEE6263145.1"/>
    <property type="molecule type" value="Genomic_DNA"/>
</dbReference>
<dbReference type="InterPro" id="IPR036188">
    <property type="entry name" value="FAD/NAD-bd_sf"/>
</dbReference>
<evidence type="ECO:0000313" key="9">
    <source>
        <dbReference type="Proteomes" id="UP001332243"/>
    </source>
</evidence>
<dbReference type="Gene3D" id="2.102.10.10">
    <property type="entry name" value="Rieske [2Fe-2S] iron-sulphur domain"/>
    <property type="match status" value="1"/>
</dbReference>
<keyword evidence="8" id="KW-0560">Oxidoreductase</keyword>
<dbReference type="Gene3D" id="3.30.9.10">
    <property type="entry name" value="D-Amino Acid Oxidase, subunit A, domain 2"/>
    <property type="match status" value="1"/>
</dbReference>
<dbReference type="PANTHER" id="PTHR13847">
    <property type="entry name" value="SARCOSINE DEHYDROGENASE-RELATED"/>
    <property type="match status" value="1"/>
</dbReference>
<dbReference type="PRINTS" id="PR00162">
    <property type="entry name" value="RIESKE"/>
</dbReference>
<dbReference type="Pfam" id="PF01266">
    <property type="entry name" value="DAO"/>
    <property type="match status" value="1"/>
</dbReference>
<reference evidence="8 9" key="1">
    <citation type="submission" date="2024-01" db="EMBL/GenBank/DDBJ databases">
        <title>Genome insights into Plantactinospora sonchi sp. nov.</title>
        <authorList>
            <person name="Wang L."/>
        </authorList>
    </citation>
    <scope>NUCLEOTIDE SEQUENCE [LARGE SCALE GENOMIC DNA]</scope>
    <source>
        <strain evidence="8 9">NEAU-QY2</strain>
    </source>
</reference>
<dbReference type="EC" id="1.-.-.-" evidence="8"/>
<evidence type="ECO:0000313" key="8">
    <source>
        <dbReference type="EMBL" id="MEE6263145.1"/>
    </source>
</evidence>
<proteinExistence type="predicted"/>
<accession>A0ABU7S2W3</accession>
<dbReference type="PANTHER" id="PTHR13847:SF274">
    <property type="entry name" value="RIESKE 2FE-2S IRON-SULFUR PROTEIN YHFW-RELATED"/>
    <property type="match status" value="1"/>
</dbReference>
<dbReference type="InterPro" id="IPR038010">
    <property type="entry name" value="YhfW_C"/>
</dbReference>
<dbReference type="InterPro" id="IPR017941">
    <property type="entry name" value="Rieske_2Fe-2S"/>
</dbReference>
<feature type="domain" description="Rieske" evidence="7">
    <location>
        <begin position="419"/>
        <end position="504"/>
    </location>
</feature>
<keyword evidence="9" id="KW-1185">Reference proteome</keyword>
<name>A0ABU7S2W3_9ACTN</name>
<evidence type="ECO:0000256" key="1">
    <source>
        <dbReference type="ARBA" id="ARBA00022714"/>
    </source>
</evidence>
<keyword evidence="4" id="KW-0411">Iron-sulfur</keyword>
<protein>
    <submittedName>
        <fullName evidence="8">FAD-dependent oxidoreductase</fullName>
        <ecNumber evidence="8">1.-.-.-</ecNumber>
    </submittedName>
</protein>
<keyword evidence="2" id="KW-0479">Metal-binding</keyword>
<evidence type="ECO:0000256" key="3">
    <source>
        <dbReference type="ARBA" id="ARBA00023004"/>
    </source>
</evidence>
<dbReference type="InterPro" id="IPR036922">
    <property type="entry name" value="Rieske_2Fe-2S_sf"/>
</dbReference>
<dbReference type="Proteomes" id="UP001332243">
    <property type="component" value="Unassembled WGS sequence"/>
</dbReference>
<evidence type="ECO:0000256" key="6">
    <source>
        <dbReference type="SAM" id="MobiDB-lite"/>
    </source>
</evidence>
<dbReference type="CDD" id="cd03477">
    <property type="entry name" value="Rieske_YhfW_C"/>
    <property type="match status" value="1"/>
</dbReference>
<dbReference type="InterPro" id="IPR005805">
    <property type="entry name" value="Rieske_Fe-S_prot_C"/>
</dbReference>
<keyword evidence="3" id="KW-0408">Iron</keyword>
<dbReference type="RefSeq" id="WP_331218082.1">
    <property type="nucleotide sequence ID" value="NZ_JAZGQK010000034.1"/>
</dbReference>
<feature type="region of interest" description="Disordered" evidence="6">
    <location>
        <begin position="493"/>
        <end position="514"/>
    </location>
</feature>
<gene>
    <name evidence="8" type="ORF">V1633_32165</name>
</gene>
<dbReference type="Gene3D" id="3.50.50.60">
    <property type="entry name" value="FAD/NAD(P)-binding domain"/>
    <property type="match status" value="1"/>
</dbReference>